<reference evidence="1" key="1">
    <citation type="submission" date="2022-07" db="EMBL/GenBank/DDBJ databases">
        <title>Genome Sequence of Phlebia brevispora.</title>
        <authorList>
            <person name="Buettner E."/>
        </authorList>
    </citation>
    <scope>NUCLEOTIDE SEQUENCE</scope>
    <source>
        <strain evidence="1">MPL23</strain>
    </source>
</reference>
<evidence type="ECO:0000313" key="1">
    <source>
        <dbReference type="EMBL" id="KAJ3552058.1"/>
    </source>
</evidence>
<protein>
    <submittedName>
        <fullName evidence="1">Uncharacterized protein</fullName>
    </submittedName>
</protein>
<dbReference type="EMBL" id="JANHOG010000711">
    <property type="protein sequence ID" value="KAJ3552058.1"/>
    <property type="molecule type" value="Genomic_DNA"/>
</dbReference>
<dbReference type="Proteomes" id="UP001148662">
    <property type="component" value="Unassembled WGS sequence"/>
</dbReference>
<gene>
    <name evidence="1" type="ORF">NM688_g4359</name>
</gene>
<evidence type="ECO:0000313" key="2">
    <source>
        <dbReference type="Proteomes" id="UP001148662"/>
    </source>
</evidence>
<comment type="caution">
    <text evidence="1">The sequence shown here is derived from an EMBL/GenBank/DDBJ whole genome shotgun (WGS) entry which is preliminary data.</text>
</comment>
<sequence>MTVDEVTLDELEESTSESESEQYLWVARRGCRQRREKSGDSLTQLQHRGKARTTLRSQASSRSRSAPPPSLSPNHHLQSVIIDNGGIPFLRAMLTTAAAVDLTFDDDDWTAPPPASKLYRAASVGNSWGVTSIGRGFNWSKNDEEKENEVVDEWEPGLLAEPHSSNSGTLIAPKTRPAWASSPSTSRSPPGPPPVITALAASSPPFAAGSFTSGPLSMSPVQSRCTSPRPLSPATVSSSLGSTRSPLVRTPSSPRVPGSPRPRRRSSQQRVSLIAGRVSIIPAEPPSPPPTSPQKLVRANSAASFLSAASSTGPPTPSTDKTPLPTERSISEFVIEREIGRGAYGLVKRAREMREDGTLGPPLVIKQIIKSRILADCWKRHPKYGTIPIEIYVMSAISSTKYVLPPRRPWDPSRSTPEPDDFWVEGRVVNGHPNICPLLDFFEDNHYYYLVLPSTTPEPVPNEPPPPADLFDLVESYPHGLPPASIRSYLGQIADALCFLHSKGIVHRDIKDENVVLGPAGRCVLIDFGSSGLVKKGGWDTFSGTLDYAGPEILRGERYQGKEQDVWAFGVVAYVMLVGECPFTTAQEAQEGLESPFSNASMSLDERCMEGKEKDGEEDDGGGALGDAAALVRACLQLEVSARPTFEKVLQCRFLSGKGGWGLE</sequence>
<accession>A0ACC1T369</accession>
<proteinExistence type="predicted"/>
<organism evidence="1 2">
    <name type="scientific">Phlebia brevispora</name>
    <dbReference type="NCBI Taxonomy" id="194682"/>
    <lineage>
        <taxon>Eukaryota</taxon>
        <taxon>Fungi</taxon>
        <taxon>Dikarya</taxon>
        <taxon>Basidiomycota</taxon>
        <taxon>Agaricomycotina</taxon>
        <taxon>Agaricomycetes</taxon>
        <taxon>Polyporales</taxon>
        <taxon>Meruliaceae</taxon>
        <taxon>Phlebia</taxon>
    </lineage>
</organism>
<keyword evidence="2" id="KW-1185">Reference proteome</keyword>
<name>A0ACC1T369_9APHY</name>